<proteinExistence type="predicted"/>
<gene>
    <name evidence="1" type="ORF">Mal15_16200</name>
</gene>
<dbReference type="Proteomes" id="UP000321353">
    <property type="component" value="Chromosome"/>
</dbReference>
<accession>A0A5B9MAM9</accession>
<keyword evidence="2" id="KW-1185">Reference proteome</keyword>
<name>A0A5B9MAM9_9BACT</name>
<sequence length="125" mass="13544">MKQLARRCTGVLEGFNDGNSDRQVLRLLPKPIFRFGNSNVKTGGDAVDGAIFVFAQGNDPEILLIIEATLAEGQPVWRYAFARASSAKLSAAFDGETVWTANKFPDDSVASGPHFTVRQAIDSID</sequence>
<dbReference type="AlphaFoldDB" id="A0A5B9MAM9"/>
<organism evidence="1 2">
    <name type="scientific">Stieleria maiorica</name>
    <dbReference type="NCBI Taxonomy" id="2795974"/>
    <lineage>
        <taxon>Bacteria</taxon>
        <taxon>Pseudomonadati</taxon>
        <taxon>Planctomycetota</taxon>
        <taxon>Planctomycetia</taxon>
        <taxon>Pirellulales</taxon>
        <taxon>Pirellulaceae</taxon>
        <taxon>Stieleria</taxon>
    </lineage>
</organism>
<reference evidence="1 2" key="1">
    <citation type="submission" date="2019-02" db="EMBL/GenBank/DDBJ databases">
        <title>Planctomycetal bacteria perform biofilm scaping via a novel small molecule.</title>
        <authorList>
            <person name="Jeske O."/>
            <person name="Boedeker C."/>
            <person name="Wiegand S."/>
            <person name="Breitling P."/>
            <person name="Kallscheuer N."/>
            <person name="Jogler M."/>
            <person name="Rohde M."/>
            <person name="Petersen J."/>
            <person name="Medema M.H."/>
            <person name="Surup F."/>
            <person name="Jogler C."/>
        </authorList>
    </citation>
    <scope>NUCLEOTIDE SEQUENCE [LARGE SCALE GENOMIC DNA]</scope>
    <source>
        <strain evidence="1 2">Mal15</strain>
    </source>
</reference>
<evidence type="ECO:0000313" key="2">
    <source>
        <dbReference type="Proteomes" id="UP000321353"/>
    </source>
</evidence>
<protein>
    <submittedName>
        <fullName evidence="1">Uncharacterized protein</fullName>
    </submittedName>
</protein>
<dbReference type="EMBL" id="CP036264">
    <property type="protein sequence ID" value="QEF97579.1"/>
    <property type="molecule type" value="Genomic_DNA"/>
</dbReference>
<evidence type="ECO:0000313" key="1">
    <source>
        <dbReference type="EMBL" id="QEF97579.1"/>
    </source>
</evidence>
<dbReference type="KEGG" id="smam:Mal15_16200"/>